<evidence type="ECO:0000313" key="2">
    <source>
        <dbReference type="EMBL" id="KKN74499.1"/>
    </source>
</evidence>
<proteinExistence type="predicted"/>
<feature type="region of interest" description="Disordered" evidence="1">
    <location>
        <begin position="394"/>
        <end position="414"/>
    </location>
</feature>
<comment type="caution">
    <text evidence="2">The sequence shown here is derived from an EMBL/GenBank/DDBJ whole genome shotgun (WGS) entry which is preliminary data.</text>
</comment>
<feature type="compositionally biased region" description="Acidic residues" evidence="1">
    <location>
        <begin position="302"/>
        <end position="319"/>
    </location>
</feature>
<gene>
    <name evidence="2" type="ORF">LCGC14_0390160</name>
</gene>
<sequence>MSFRKIGEALVVSPEDLRPLSAILPAQFNIVEERFTKIAEELKTIAPKAKDFLYFSAVMMHAAEAALLDDSGVLRKDANGDVLVASWTKENDSWKWVCSDINILPYKNSNNDIFPEEELVKAHKDWVGKPLCLDHKSNSVDMIRGVVVDTYYDWPRRRVVALCALDKITYPDLARKVSSKYATSVSMGTAVGRAICTDCGNVARAEMDFCDHMRNKSCYGEINVDLKPIELSIVVNGADPNARIRHIVASAADSIAGYVADKEKEVSKLVLHEITSESTISAIKKDLESAVERLKALAETVEEVEEHEEAEVSGEEPDEYKELSGDKEAFKNEINIKLASISQQLSRLQNNVDQLANSEETNMTMKSKAYHQGGGGVNDPSTLPYEKEDYQTNRDKNDKQMVGQGVDNTGPVDGMHLGYSSYGETEEARKKRLQRMAEDRALRRKQAVDRAKTAYHQGGGGVNDPSTLPYEKEDYQTNRDKNDKQMVGAKPFPDVGPVDGLYPGDKETKEKLSRATLTAKFIKSAHPDGTDNLGQCRWQVYAADKLILTATVDELTNGRSDLHYDSVASKVFGKKILGMLRTDSFDKVKGILKGAQGAPPEAPMPEAPMPEAMPEAPMAGEPEVDAGGSGDPKEQLPELLTQAENVLADIRRAVDALIEEPSEELEGFDELAEEMPTKAKELLTFQKKVGGAITVGMKNAVKELTDHVEELRMSKHIYDNSEKVSAEKLNYVDKLTVDACEETKQTLANCYKLMEAFVKYANGTKALLKRAQPMLSDPDVGAGGPGAGVPVDVETTPSQEVLEYGGLGSTEEEPVTFQEMLQERPDSVTSKGPVARMAPLPVPPGAGEGVTYDAPEKAAPKSREELARDVVGDMVPEMPEDLPPLEMEPPSADDTNYAEIGQDGSLTLSKEELAGGALASIVNELTVESEATAPNLSTKEGRAAYREKLAQKGLKFSPMLQEAHPGGGETTQLDNKPQKDLAKVETLEEAHKTHMDVATAPPKVRQAAEEIHRLVVSGRIDPETDFDALIANGLDSDAVKYWKQYYAQGDSDSSQFAAELVKEHHAKKAAVDQQAYEVKISRSYELAYDMVSRGMISGERSAVSEQVKEIMSFDDNGFESMKRFVERQAVAKQASMPRVGILDANNVTLPAPPGTQNDLADELAGLWSGDNVSRRMSF</sequence>
<feature type="region of interest" description="Disordered" evidence="1">
    <location>
        <begin position="825"/>
        <end position="865"/>
    </location>
</feature>
<organism evidence="2">
    <name type="scientific">marine sediment metagenome</name>
    <dbReference type="NCBI Taxonomy" id="412755"/>
    <lineage>
        <taxon>unclassified sequences</taxon>
        <taxon>metagenomes</taxon>
        <taxon>ecological metagenomes</taxon>
    </lineage>
</organism>
<protein>
    <submittedName>
        <fullName evidence="2">Uncharacterized protein</fullName>
    </submittedName>
</protein>
<feature type="region of interest" description="Disordered" evidence="1">
    <location>
        <begin position="302"/>
        <end position="323"/>
    </location>
</feature>
<dbReference type="AlphaFoldDB" id="A0A0F9T5N8"/>
<reference evidence="2" key="1">
    <citation type="journal article" date="2015" name="Nature">
        <title>Complex archaea that bridge the gap between prokaryotes and eukaryotes.</title>
        <authorList>
            <person name="Spang A."/>
            <person name="Saw J.H."/>
            <person name="Jorgensen S.L."/>
            <person name="Zaremba-Niedzwiedzka K."/>
            <person name="Martijn J."/>
            <person name="Lind A.E."/>
            <person name="van Eijk R."/>
            <person name="Schleper C."/>
            <person name="Guy L."/>
            <person name="Ettema T.J."/>
        </authorList>
    </citation>
    <scope>NUCLEOTIDE SEQUENCE</scope>
</reference>
<feature type="compositionally biased region" description="Basic and acidic residues" evidence="1">
    <location>
        <begin position="470"/>
        <end position="484"/>
    </location>
</feature>
<feature type="compositionally biased region" description="Basic and acidic residues" evidence="1">
    <location>
        <begin position="435"/>
        <end position="452"/>
    </location>
</feature>
<accession>A0A0F9T5N8</accession>
<feature type="compositionally biased region" description="Low complexity" evidence="1">
    <location>
        <begin position="609"/>
        <end position="621"/>
    </location>
</feature>
<feature type="region of interest" description="Disordered" evidence="1">
    <location>
        <begin position="593"/>
        <end position="633"/>
    </location>
</feature>
<dbReference type="EMBL" id="LAZR01000325">
    <property type="protein sequence ID" value="KKN74499.1"/>
    <property type="molecule type" value="Genomic_DNA"/>
</dbReference>
<evidence type="ECO:0000256" key="1">
    <source>
        <dbReference type="SAM" id="MobiDB-lite"/>
    </source>
</evidence>
<feature type="region of interest" description="Disordered" evidence="1">
    <location>
        <begin position="433"/>
        <end position="509"/>
    </location>
</feature>
<feature type="compositionally biased region" description="Basic and acidic residues" evidence="1">
    <location>
        <begin position="854"/>
        <end position="865"/>
    </location>
</feature>
<name>A0A0F9T5N8_9ZZZZ</name>